<reference evidence="3" key="2">
    <citation type="submission" date="2006-05" db="EMBL/GenBank/DDBJ databases">
        <title>Sequencing of the draft genome and assembly of Desulfuromonas acetoxidans DSM 684.</title>
        <authorList>
            <consortium name="US DOE Joint Genome Institute (JGI-PGF)"/>
            <person name="Copeland A."/>
            <person name="Lucas S."/>
            <person name="Lapidus A."/>
            <person name="Barry K."/>
            <person name="Detter J.C."/>
            <person name="Glavina del Rio T."/>
            <person name="Hammon N."/>
            <person name="Israni S."/>
            <person name="Dalin E."/>
            <person name="Tice H."/>
            <person name="Bruce D."/>
            <person name="Pitluck S."/>
            <person name="Richardson P."/>
        </authorList>
    </citation>
    <scope>NUCLEOTIDE SEQUENCE [LARGE SCALE GENOMIC DNA]</scope>
    <source>
        <strain evidence="3">DSM 684</strain>
    </source>
</reference>
<accession>Q1K2B8</accession>
<proteinExistence type="predicted"/>
<feature type="active site" description="Proton acceptor" evidence="1">
    <location>
        <position position="30"/>
    </location>
</feature>
<protein>
    <submittedName>
        <fullName evidence="3">Adenylate cyclase</fullName>
    </submittedName>
</protein>
<dbReference type="EMBL" id="AAEW02000004">
    <property type="protein sequence ID" value="EAT16521.1"/>
    <property type="molecule type" value="Genomic_DNA"/>
</dbReference>
<name>Q1K2B8_DESA6</name>
<feature type="domain" description="CYTH" evidence="2">
    <location>
        <begin position="2"/>
        <end position="149"/>
    </location>
</feature>
<evidence type="ECO:0000313" key="4">
    <source>
        <dbReference type="Proteomes" id="UP000005695"/>
    </source>
</evidence>
<dbReference type="InterPro" id="IPR033469">
    <property type="entry name" value="CYTH-like_dom_sf"/>
</dbReference>
<dbReference type="PROSITE" id="PS51707">
    <property type="entry name" value="CYTH"/>
    <property type="match status" value="1"/>
</dbReference>
<keyword evidence="4" id="KW-1185">Reference proteome</keyword>
<evidence type="ECO:0000259" key="2">
    <source>
        <dbReference type="PROSITE" id="PS51707"/>
    </source>
</evidence>
<dbReference type="InterPro" id="IPR023577">
    <property type="entry name" value="CYTH_domain"/>
</dbReference>
<organism evidence="3 4">
    <name type="scientific">Desulfuromonas acetoxidans (strain DSM 684 / 11070)</name>
    <dbReference type="NCBI Taxonomy" id="281689"/>
    <lineage>
        <taxon>Bacteria</taxon>
        <taxon>Pseudomonadati</taxon>
        <taxon>Thermodesulfobacteriota</taxon>
        <taxon>Desulfuromonadia</taxon>
        <taxon>Desulfuromonadales</taxon>
        <taxon>Desulfuromonadaceae</taxon>
        <taxon>Desulfuromonas</taxon>
    </lineage>
</organism>
<dbReference type="Proteomes" id="UP000005695">
    <property type="component" value="Unassembled WGS sequence"/>
</dbReference>
<dbReference type="PANTHER" id="PTHR40114">
    <property type="entry name" value="SLR0698 PROTEIN"/>
    <property type="match status" value="1"/>
</dbReference>
<reference evidence="3" key="1">
    <citation type="submission" date="2006-05" db="EMBL/GenBank/DDBJ databases">
        <title>Annotation of the draft genome assembly of Desulfuromonas acetoxidans DSM 684.</title>
        <authorList>
            <consortium name="US DOE Joint Genome Institute (JGI-ORNL)"/>
            <person name="Larimer F."/>
            <person name="Land M."/>
            <person name="Hauser L."/>
        </authorList>
    </citation>
    <scope>NUCLEOTIDE SEQUENCE [LARGE SCALE GENOMIC DNA]</scope>
    <source>
        <strain evidence="3">DSM 684</strain>
    </source>
</reference>
<evidence type="ECO:0000256" key="1">
    <source>
        <dbReference type="PIRSR" id="PIRSR016487-1"/>
    </source>
</evidence>
<dbReference type="SUPFAM" id="SSF55154">
    <property type="entry name" value="CYTH-like phosphatases"/>
    <property type="match status" value="1"/>
</dbReference>
<dbReference type="Gene3D" id="2.40.320.10">
    <property type="entry name" value="Hypothetical Protein Pfu-838710-001"/>
    <property type="match status" value="1"/>
</dbReference>
<dbReference type="PIRSF" id="PIRSF016487">
    <property type="entry name" value="CYTH_UCP016487"/>
    <property type="match status" value="1"/>
</dbReference>
<dbReference type="RefSeq" id="WP_005998503.1">
    <property type="nucleotide sequence ID" value="NZ_AAEW02000004.1"/>
</dbReference>
<dbReference type="InterPro" id="IPR012042">
    <property type="entry name" value="NeuTTM/CthTTM-like"/>
</dbReference>
<evidence type="ECO:0000313" key="3">
    <source>
        <dbReference type="EMBL" id="EAT16521.1"/>
    </source>
</evidence>
<dbReference type="OrthoDB" id="9805588at2"/>
<dbReference type="CDD" id="cd07891">
    <property type="entry name" value="CYTH-like_CthTTM-like_1"/>
    <property type="match status" value="1"/>
</dbReference>
<comment type="caution">
    <text evidence="3">The sequence shown here is derived from an EMBL/GenBank/DDBJ whole genome shotgun (WGS) entry which is preliminary data.</text>
</comment>
<dbReference type="AlphaFoldDB" id="Q1K2B8"/>
<dbReference type="SMART" id="SM01118">
    <property type="entry name" value="CYTH"/>
    <property type="match status" value="1"/>
</dbReference>
<sequence length="158" mass="18156">MAVEIERKFLVVGDDWREQATSRSRFSQGYLSTLPGRSVRVRVADNNAWLTIKGATVGATRSEFEYAIPVNEAQEMLDNLCQRPLIEKWRYLIHIDGLTWEVDEFLGENQGLIVAELELDSEAQTFTRPDWLGVEVTDDPRYFNASLSVTPYSSWEKH</sequence>
<gene>
    <name evidence="3" type="ORF">Dace_2616</name>
</gene>
<dbReference type="PANTHER" id="PTHR40114:SF1">
    <property type="entry name" value="SLR0698 PROTEIN"/>
    <property type="match status" value="1"/>
</dbReference>
<dbReference type="Pfam" id="PF01928">
    <property type="entry name" value="CYTH"/>
    <property type="match status" value="1"/>
</dbReference>